<evidence type="ECO:0000313" key="4">
    <source>
        <dbReference type="EMBL" id="AIK97227.1"/>
    </source>
</evidence>
<name>A0A077AVQ1_9PROT</name>
<keyword evidence="1" id="KW-0808">Transferase</keyword>
<keyword evidence="5" id="KW-1185">Reference proteome</keyword>
<dbReference type="InterPro" id="IPR005835">
    <property type="entry name" value="NTP_transferase_dom"/>
</dbReference>
<evidence type="ECO:0000259" key="3">
    <source>
        <dbReference type="Pfam" id="PF00483"/>
    </source>
</evidence>
<accession>A0A077AVQ1</accession>
<dbReference type="InterPro" id="IPR050065">
    <property type="entry name" value="GlmU-like"/>
</dbReference>
<sequence length="232" mass="25960">MIKQSMILAAGMGKRLQPLTLTTPKPLITLNDTPLLQHILNRLLPRQLDKIVINTHYLSDQIASYLKDTSVIISHESELLETGGGIANALFHFNNQPFFSLNSDIWWQETSGNILDDLQQTWDDKTMDALLVLVSHKNALNFAGPGDFFWNEATLTPTFSPAGSPAPYIYTGIQLLHPRIFENCPPGAFSIVDLYRKAHHNNRLKAIVLEGIWSDVGTLDALESLRHRLAHG</sequence>
<evidence type="ECO:0000256" key="2">
    <source>
        <dbReference type="ARBA" id="ARBA00022695"/>
    </source>
</evidence>
<dbReference type="PANTHER" id="PTHR43584">
    <property type="entry name" value="NUCLEOTIDYL TRANSFERASE"/>
    <property type="match status" value="1"/>
</dbReference>
<evidence type="ECO:0000256" key="1">
    <source>
        <dbReference type="ARBA" id="ARBA00022679"/>
    </source>
</evidence>
<dbReference type="STRING" id="91604.ID47_11535"/>
<dbReference type="GO" id="GO:0016779">
    <property type="term" value="F:nucleotidyltransferase activity"/>
    <property type="evidence" value="ECO:0007669"/>
    <property type="project" value="UniProtKB-KW"/>
</dbReference>
<dbReference type="Proteomes" id="UP000028926">
    <property type="component" value="Chromosome"/>
</dbReference>
<proteinExistence type="predicted"/>
<dbReference type="CDD" id="cd06422">
    <property type="entry name" value="NTP_transferase_like_1"/>
    <property type="match status" value="1"/>
</dbReference>
<protein>
    <recommendedName>
        <fullName evidence="3">Nucleotidyl transferase domain-containing protein</fullName>
    </recommendedName>
</protein>
<evidence type="ECO:0000313" key="5">
    <source>
        <dbReference type="Proteomes" id="UP000028926"/>
    </source>
</evidence>
<dbReference type="InterPro" id="IPR029044">
    <property type="entry name" value="Nucleotide-diphossugar_trans"/>
</dbReference>
<dbReference type="Gene3D" id="3.90.550.10">
    <property type="entry name" value="Spore Coat Polysaccharide Biosynthesis Protein SpsA, Chain A"/>
    <property type="match status" value="1"/>
</dbReference>
<keyword evidence="2" id="KW-0548">Nucleotidyltransferase</keyword>
<dbReference type="EMBL" id="CP008941">
    <property type="protein sequence ID" value="AIK97227.1"/>
    <property type="molecule type" value="Genomic_DNA"/>
</dbReference>
<dbReference type="AlphaFoldDB" id="A0A077AVQ1"/>
<reference evidence="4 5" key="1">
    <citation type="submission" date="2014-07" db="EMBL/GenBank/DDBJ databases">
        <title>Comparative genomic insights into amoeba endosymbionts belonging to the families of Holosporaceae and Candidatus Midichloriaceae within Rickettsiales.</title>
        <authorList>
            <person name="Wang Z."/>
            <person name="Wu M."/>
        </authorList>
    </citation>
    <scope>NUCLEOTIDE SEQUENCE [LARGE SCALE GENOMIC DNA]</scope>
    <source>
        <strain evidence="4">PRA3</strain>
    </source>
</reference>
<organism evidence="4 5">
    <name type="scientific">Candidatus Odyssella acanthamoebae</name>
    <dbReference type="NCBI Taxonomy" id="91604"/>
    <lineage>
        <taxon>Bacteria</taxon>
        <taxon>Pseudomonadati</taxon>
        <taxon>Pseudomonadota</taxon>
        <taxon>Alphaproteobacteria</taxon>
        <taxon>Holosporales</taxon>
        <taxon>Candidatus Paracaedibacteraceae</taxon>
        <taxon>Candidatus Odyssella</taxon>
    </lineage>
</organism>
<dbReference type="SUPFAM" id="SSF53448">
    <property type="entry name" value="Nucleotide-diphospho-sugar transferases"/>
    <property type="match status" value="1"/>
</dbReference>
<dbReference type="RefSeq" id="WP_038466523.1">
    <property type="nucleotide sequence ID" value="NZ_CP008941.1"/>
</dbReference>
<dbReference type="OrthoDB" id="9788272at2"/>
<dbReference type="eggNOG" id="COG1208">
    <property type="taxonomic scope" value="Bacteria"/>
</dbReference>
<dbReference type="PANTHER" id="PTHR43584:SF8">
    <property type="entry name" value="N-ACETYLMURAMATE ALPHA-1-PHOSPHATE URIDYLYLTRANSFERASE"/>
    <property type="match status" value="1"/>
</dbReference>
<feature type="domain" description="Nucleotidyl transferase" evidence="3">
    <location>
        <begin position="5"/>
        <end position="225"/>
    </location>
</feature>
<dbReference type="Pfam" id="PF00483">
    <property type="entry name" value="NTP_transferase"/>
    <property type="match status" value="1"/>
</dbReference>
<dbReference type="KEGG" id="paca:ID47_11535"/>
<dbReference type="HOGENOM" id="CLU_029499_2_1_5"/>
<gene>
    <name evidence="4" type="ORF">ID47_11535</name>
</gene>